<dbReference type="GO" id="GO:0005886">
    <property type="term" value="C:plasma membrane"/>
    <property type="evidence" value="ECO:0007669"/>
    <property type="project" value="TreeGrafter"/>
</dbReference>
<dbReference type="InterPro" id="IPR018303">
    <property type="entry name" value="ATPase_P-typ_P_site"/>
</dbReference>
<dbReference type="SFLD" id="SFLDS00003">
    <property type="entry name" value="Haloacid_Dehalogenase"/>
    <property type="match status" value="1"/>
</dbReference>
<evidence type="ECO:0000256" key="1">
    <source>
        <dbReference type="ARBA" id="ARBA00004141"/>
    </source>
</evidence>
<feature type="transmembrane region" description="Helical" evidence="10">
    <location>
        <begin position="246"/>
        <end position="270"/>
    </location>
</feature>
<feature type="transmembrane region" description="Helical" evidence="10">
    <location>
        <begin position="746"/>
        <end position="763"/>
    </location>
</feature>
<dbReference type="GO" id="GO:1990573">
    <property type="term" value="P:potassium ion import across plasma membrane"/>
    <property type="evidence" value="ECO:0007669"/>
    <property type="project" value="TreeGrafter"/>
</dbReference>
<feature type="transmembrane region" description="Helical" evidence="10">
    <location>
        <begin position="783"/>
        <end position="800"/>
    </location>
</feature>
<organism evidence="13 14">
    <name type="scientific">Reyranella soli</name>
    <dbReference type="NCBI Taxonomy" id="1230389"/>
    <lineage>
        <taxon>Bacteria</taxon>
        <taxon>Pseudomonadati</taxon>
        <taxon>Pseudomonadota</taxon>
        <taxon>Alphaproteobacteria</taxon>
        <taxon>Hyphomicrobiales</taxon>
        <taxon>Reyranellaceae</taxon>
        <taxon>Reyranella</taxon>
    </lineage>
</organism>
<dbReference type="NCBIfam" id="TIGR01494">
    <property type="entry name" value="ATPase_P-type"/>
    <property type="match status" value="2"/>
</dbReference>
<keyword evidence="6" id="KW-1278">Translocase</keyword>
<keyword evidence="7 10" id="KW-1133">Transmembrane helix</keyword>
<evidence type="ECO:0000256" key="8">
    <source>
        <dbReference type="ARBA" id="ARBA00023136"/>
    </source>
</evidence>
<dbReference type="InterPro" id="IPR050510">
    <property type="entry name" value="Cation_transp_ATPase_P-type"/>
</dbReference>
<dbReference type="InterPro" id="IPR006068">
    <property type="entry name" value="ATPase_P-typ_cation-transptr_C"/>
</dbReference>
<evidence type="ECO:0000259" key="12">
    <source>
        <dbReference type="Pfam" id="PF00689"/>
    </source>
</evidence>
<evidence type="ECO:0000259" key="11">
    <source>
        <dbReference type="Pfam" id="PF00122"/>
    </source>
</evidence>
<dbReference type="SFLD" id="SFLDG00002">
    <property type="entry name" value="C1.7:_P-type_atpase_like"/>
    <property type="match status" value="1"/>
</dbReference>
<accession>A0A512NCZ2</accession>
<dbReference type="Gene3D" id="2.70.150.10">
    <property type="entry name" value="Calcium-transporting ATPase, cytoplasmic transduction domain A"/>
    <property type="match status" value="1"/>
</dbReference>
<feature type="transmembrane region" description="Helical" evidence="10">
    <location>
        <begin position="633"/>
        <end position="654"/>
    </location>
</feature>
<dbReference type="SUPFAM" id="SSF81660">
    <property type="entry name" value="Metal cation-transporting ATPase, ATP-binding domain N"/>
    <property type="match status" value="1"/>
</dbReference>
<feature type="region of interest" description="Disordered" evidence="9">
    <location>
        <begin position="140"/>
        <end position="161"/>
    </location>
</feature>
<gene>
    <name evidence="13" type="ORF">RSO01_39500</name>
</gene>
<dbReference type="GO" id="GO:0006883">
    <property type="term" value="P:intracellular sodium ion homeostasis"/>
    <property type="evidence" value="ECO:0007669"/>
    <property type="project" value="TreeGrafter"/>
</dbReference>
<evidence type="ECO:0000256" key="6">
    <source>
        <dbReference type="ARBA" id="ARBA00022967"/>
    </source>
</evidence>
<dbReference type="SUPFAM" id="SSF81653">
    <property type="entry name" value="Calcium ATPase, transduction domain A"/>
    <property type="match status" value="1"/>
</dbReference>
<dbReference type="Pfam" id="PF00689">
    <property type="entry name" value="Cation_ATPase_C"/>
    <property type="match status" value="1"/>
</dbReference>
<feature type="transmembrane region" description="Helical" evidence="10">
    <location>
        <begin position="49"/>
        <end position="68"/>
    </location>
</feature>
<keyword evidence="14" id="KW-1185">Reference proteome</keyword>
<comment type="subcellular location">
    <subcellularLocation>
        <location evidence="1">Membrane</location>
        <topology evidence="1">Multi-pass membrane protein</topology>
    </subcellularLocation>
</comment>
<dbReference type="PROSITE" id="PS00154">
    <property type="entry name" value="ATPASE_E1_E2"/>
    <property type="match status" value="1"/>
</dbReference>
<feature type="transmembrane region" description="Helical" evidence="10">
    <location>
        <begin position="212"/>
        <end position="234"/>
    </location>
</feature>
<protein>
    <submittedName>
        <fullName evidence="13">ATPase</fullName>
    </submittedName>
</protein>
<dbReference type="GO" id="GO:0016887">
    <property type="term" value="F:ATP hydrolysis activity"/>
    <property type="evidence" value="ECO:0007669"/>
    <property type="project" value="InterPro"/>
</dbReference>
<feature type="transmembrane region" description="Helical" evidence="10">
    <location>
        <begin position="675"/>
        <end position="702"/>
    </location>
</feature>
<dbReference type="GO" id="GO:0005524">
    <property type="term" value="F:ATP binding"/>
    <property type="evidence" value="ECO:0007669"/>
    <property type="project" value="UniProtKB-KW"/>
</dbReference>
<dbReference type="InterPro" id="IPR044492">
    <property type="entry name" value="P_typ_ATPase_HD_dom"/>
</dbReference>
<feature type="domain" description="P-type ATPase A" evidence="11">
    <location>
        <begin position="80"/>
        <end position="195"/>
    </location>
</feature>
<dbReference type="GO" id="GO:0036376">
    <property type="term" value="P:sodium ion export across plasma membrane"/>
    <property type="evidence" value="ECO:0007669"/>
    <property type="project" value="TreeGrafter"/>
</dbReference>
<dbReference type="SFLD" id="SFLDF00027">
    <property type="entry name" value="p-type_atpase"/>
    <property type="match status" value="1"/>
</dbReference>
<dbReference type="GO" id="GO:0005391">
    <property type="term" value="F:P-type sodium:potassium-exchanging transporter activity"/>
    <property type="evidence" value="ECO:0007669"/>
    <property type="project" value="TreeGrafter"/>
</dbReference>
<keyword evidence="8 10" id="KW-0472">Membrane</keyword>
<dbReference type="RefSeq" id="WP_373867931.1">
    <property type="nucleotide sequence ID" value="NZ_BKAJ01000070.1"/>
</dbReference>
<comment type="caution">
    <text evidence="13">The sequence shown here is derived from an EMBL/GenBank/DDBJ whole genome shotgun (WGS) entry which is preliminary data.</text>
</comment>
<dbReference type="InterPro" id="IPR008250">
    <property type="entry name" value="ATPase_P-typ_transduc_dom_A_sf"/>
</dbReference>
<dbReference type="InterPro" id="IPR023214">
    <property type="entry name" value="HAD_sf"/>
</dbReference>
<evidence type="ECO:0000256" key="4">
    <source>
        <dbReference type="ARBA" id="ARBA00022741"/>
    </source>
</evidence>
<dbReference type="Gene3D" id="3.40.50.1000">
    <property type="entry name" value="HAD superfamily/HAD-like"/>
    <property type="match status" value="1"/>
</dbReference>
<keyword evidence="4" id="KW-0547">Nucleotide-binding</keyword>
<proteinExistence type="inferred from homology"/>
<dbReference type="InterPro" id="IPR023299">
    <property type="entry name" value="ATPase_P-typ_cyto_dom_N"/>
</dbReference>
<evidence type="ECO:0000256" key="5">
    <source>
        <dbReference type="ARBA" id="ARBA00022840"/>
    </source>
</evidence>
<sequence>MATDGPNELPAADRRSAFSIVFEILREPMFGLLLGAGAIYLMLGDVLGGLVLLVFANLSVAISVVQEIRSERVLDALRAMTSPRALVIRDGQRRRIPGREVVPGDVIVIGEGDRVPADAIALNARELVVDESLLTGESVPVAKRARHSDEEKPGPPGGDNLPTVFSGSLVVRGAAVAEVYATGVHAEIGRIGKALASIDTAVPRLASETRRLVRIFATIGLAASVLAAVMYGLMRGSWLDACLAGIALGMSMLPEEFPLVLAVFMTMGAWRISQARVLTRRASAIETLGSATVLCTDKTGTLTENRMSVVNVAPAASIASAQLIGAAALASAPEGFDPMDRAIIAAAGQQDDGLALLRTYGLSADLLAVTQVWRKPEADKAVVATKGAPEAIISLCHLTDEDASFVREAIERMAASGLRVLAVAGASHPLAHPLPERPQEFKFAWFGLVGLGDPLRAEVPKAIEECREAGIRVVMITGDYPTTARAIARNAGLDHESVIAGSALAQLPDQALKERVKEASVFARILPEQKLGIVKALQANGDVVAMTGDGVNDAPSLKAADIGIAMGGRGTDVAREASSIVLLDDDFGSIVRTIRLGRRIYDNLRKAMSYIVAVHVPIAGIALLPLLTGFPLVLFPLHIAFIEMIIDPACSIAFEAEREEPDLMRRPPRLPTTQLFSAAMIGWSVLQGSIALLTIACVYFFAVHQGLPAEDIRTLSFFTLVLGNLMLIVVNRSYRGHAFDFLTGGNRVLLGIYVLTGTLLAISVTWPPARSLFGFGPLHGDDLGIVAVAIGLLLLILLLLRQWRYRHAADI</sequence>
<dbReference type="InterPro" id="IPR023298">
    <property type="entry name" value="ATPase_P-typ_TM_dom_sf"/>
</dbReference>
<dbReference type="InterPro" id="IPR036412">
    <property type="entry name" value="HAD-like_sf"/>
</dbReference>
<evidence type="ECO:0000256" key="3">
    <source>
        <dbReference type="ARBA" id="ARBA00022692"/>
    </source>
</evidence>
<dbReference type="PANTHER" id="PTHR43294:SF20">
    <property type="entry name" value="P-TYPE ATPASE"/>
    <property type="match status" value="1"/>
</dbReference>
<dbReference type="SUPFAM" id="SSF56784">
    <property type="entry name" value="HAD-like"/>
    <property type="match status" value="1"/>
</dbReference>
<dbReference type="InterPro" id="IPR001757">
    <property type="entry name" value="P_typ_ATPase"/>
</dbReference>
<dbReference type="AlphaFoldDB" id="A0A512NCZ2"/>
<feature type="transmembrane region" description="Helical" evidence="10">
    <location>
        <begin position="714"/>
        <end position="734"/>
    </location>
</feature>
<reference evidence="13 14" key="1">
    <citation type="submission" date="2019-07" db="EMBL/GenBank/DDBJ databases">
        <title>Whole genome shotgun sequence of Reyranella soli NBRC 108950.</title>
        <authorList>
            <person name="Hosoyama A."/>
            <person name="Uohara A."/>
            <person name="Ohji S."/>
            <person name="Ichikawa N."/>
        </authorList>
    </citation>
    <scope>NUCLEOTIDE SEQUENCE [LARGE SCALE GENOMIC DNA]</scope>
    <source>
        <strain evidence="13 14">NBRC 108950</strain>
    </source>
</reference>
<dbReference type="Pfam" id="PF00122">
    <property type="entry name" value="E1-E2_ATPase"/>
    <property type="match status" value="1"/>
</dbReference>
<evidence type="ECO:0000256" key="10">
    <source>
        <dbReference type="SAM" id="Phobius"/>
    </source>
</evidence>
<dbReference type="Gene3D" id="1.20.1110.10">
    <property type="entry name" value="Calcium-transporting ATPase, transmembrane domain"/>
    <property type="match status" value="1"/>
</dbReference>
<evidence type="ECO:0000256" key="2">
    <source>
        <dbReference type="ARBA" id="ARBA00005675"/>
    </source>
</evidence>
<dbReference type="EMBL" id="BKAJ01000070">
    <property type="protein sequence ID" value="GEP56784.1"/>
    <property type="molecule type" value="Genomic_DNA"/>
</dbReference>
<dbReference type="Gene3D" id="3.40.1110.10">
    <property type="entry name" value="Calcium-transporting ATPase, cytoplasmic domain N"/>
    <property type="match status" value="1"/>
</dbReference>
<dbReference type="PRINTS" id="PR00120">
    <property type="entry name" value="HATPASE"/>
</dbReference>
<feature type="domain" description="Cation-transporting P-type ATPase C-terminal" evidence="12">
    <location>
        <begin position="631"/>
        <end position="801"/>
    </location>
</feature>
<dbReference type="InterPro" id="IPR059000">
    <property type="entry name" value="ATPase_P-type_domA"/>
</dbReference>
<feature type="transmembrane region" description="Helical" evidence="10">
    <location>
        <begin position="607"/>
        <end position="627"/>
    </location>
</feature>
<evidence type="ECO:0000256" key="7">
    <source>
        <dbReference type="ARBA" id="ARBA00022989"/>
    </source>
</evidence>
<name>A0A512NCZ2_9HYPH</name>
<dbReference type="GO" id="GO:0030007">
    <property type="term" value="P:intracellular potassium ion homeostasis"/>
    <property type="evidence" value="ECO:0007669"/>
    <property type="project" value="TreeGrafter"/>
</dbReference>
<comment type="similarity">
    <text evidence="2">Belongs to the cation transport ATPase (P-type) (TC 3.A.3) family. Type IIA subfamily.</text>
</comment>
<dbReference type="GO" id="GO:1902600">
    <property type="term" value="P:proton transmembrane transport"/>
    <property type="evidence" value="ECO:0007669"/>
    <property type="project" value="TreeGrafter"/>
</dbReference>
<evidence type="ECO:0000313" key="13">
    <source>
        <dbReference type="EMBL" id="GEP56784.1"/>
    </source>
</evidence>
<evidence type="ECO:0000313" key="14">
    <source>
        <dbReference type="Proteomes" id="UP000321058"/>
    </source>
</evidence>
<dbReference type="FunFam" id="3.40.50.1000:FF:000028">
    <property type="entry name" value="Calcium-transporting P-type ATPase, putative"/>
    <property type="match status" value="1"/>
</dbReference>
<dbReference type="SUPFAM" id="SSF81665">
    <property type="entry name" value="Calcium ATPase, transmembrane domain M"/>
    <property type="match status" value="1"/>
</dbReference>
<dbReference type="Proteomes" id="UP000321058">
    <property type="component" value="Unassembled WGS sequence"/>
</dbReference>
<keyword evidence="3 10" id="KW-0812">Transmembrane</keyword>
<dbReference type="PANTHER" id="PTHR43294">
    <property type="entry name" value="SODIUM/POTASSIUM-TRANSPORTING ATPASE SUBUNIT ALPHA"/>
    <property type="match status" value="1"/>
</dbReference>
<dbReference type="Pfam" id="PF00702">
    <property type="entry name" value="Hydrolase"/>
    <property type="match status" value="1"/>
</dbReference>
<dbReference type="PRINTS" id="PR00119">
    <property type="entry name" value="CATATPASE"/>
</dbReference>
<keyword evidence="5" id="KW-0067">ATP-binding</keyword>
<evidence type="ECO:0000256" key="9">
    <source>
        <dbReference type="SAM" id="MobiDB-lite"/>
    </source>
</evidence>